<protein>
    <submittedName>
        <fullName evidence="1">Uncharacterized protein</fullName>
    </submittedName>
</protein>
<organism evidence="1 2">
    <name type="scientific">Mycolicibacterium insubricum</name>
    <dbReference type="NCBI Taxonomy" id="444597"/>
    <lineage>
        <taxon>Bacteria</taxon>
        <taxon>Bacillati</taxon>
        <taxon>Actinomycetota</taxon>
        <taxon>Actinomycetes</taxon>
        <taxon>Mycobacteriales</taxon>
        <taxon>Mycobacteriaceae</taxon>
        <taxon>Mycolicibacterium</taxon>
    </lineage>
</organism>
<keyword evidence="2" id="KW-1185">Reference proteome</keyword>
<evidence type="ECO:0000313" key="2">
    <source>
        <dbReference type="Proteomes" id="UP000192801"/>
    </source>
</evidence>
<evidence type="ECO:0000313" key="1">
    <source>
        <dbReference type="EMBL" id="ORA68134.1"/>
    </source>
</evidence>
<reference evidence="1 2" key="1">
    <citation type="submission" date="2016-12" db="EMBL/GenBank/DDBJ databases">
        <title>The new phylogeny of genus Mycobacterium.</title>
        <authorList>
            <person name="Tortoli E."/>
            <person name="Trovato A."/>
            <person name="Cirillo D.M."/>
        </authorList>
    </citation>
    <scope>NUCLEOTIDE SEQUENCE [LARGE SCALE GENOMIC DNA]</scope>
    <source>
        <strain evidence="1 2">DSM 45130</strain>
    </source>
</reference>
<gene>
    <name evidence="1" type="ORF">BST26_14535</name>
</gene>
<sequence>MALNDPSLEDLEHVIMASASGPAGWQTPGDVSRMSFEALAADLSIVRTLPSLGVLRFSGSGVMHSAAPLSEVTRALHHFQRLTTAIAAAEDGDKELGKQASAAVMRKSRLMIAGSPGRGSLVFDLMPESSPADEVGDGPQGAVSMFREPSDDDQQIDHAVVEAITLLTRGNDLSPELTGSDFIDGIVELGPRTAACMRDFTRSVHRSQFDVDVEWRQPQRATARVHLGAGKADLIARAIELSESDTEPVIIEGRVLTVSTVQSQQWLIEPTDGDPVAIKHASIPHEQTVGIAILDRVRITAQMKTSVSTAGVSKTTYDGLRVERLPD</sequence>
<dbReference type="AlphaFoldDB" id="A0A1X0D6X5"/>
<dbReference type="STRING" id="444597.BST26_14535"/>
<comment type="caution">
    <text evidence="1">The sequence shown here is derived from an EMBL/GenBank/DDBJ whole genome shotgun (WGS) entry which is preliminary data.</text>
</comment>
<dbReference type="RefSeq" id="WP_133052963.1">
    <property type="nucleotide sequence ID" value="NZ_AP022618.1"/>
</dbReference>
<proteinExistence type="predicted"/>
<dbReference type="OrthoDB" id="4764107at2"/>
<dbReference type="Proteomes" id="UP000192801">
    <property type="component" value="Unassembled WGS sequence"/>
</dbReference>
<accession>A0A1X0D6X5</accession>
<name>A0A1X0D6X5_9MYCO</name>
<dbReference type="EMBL" id="MVHS01000037">
    <property type="protein sequence ID" value="ORA68134.1"/>
    <property type="molecule type" value="Genomic_DNA"/>
</dbReference>